<dbReference type="PANTHER" id="PTHR11839:SF18">
    <property type="entry name" value="NUDIX HYDROLASE DOMAIN-CONTAINING PROTEIN"/>
    <property type="match status" value="1"/>
</dbReference>
<comment type="similarity">
    <text evidence="3">Belongs to the Nudix hydrolase family. NudK subfamily.</text>
</comment>
<dbReference type="InterPro" id="IPR000086">
    <property type="entry name" value="NUDIX_hydrolase_dom"/>
</dbReference>
<evidence type="ECO:0000256" key="2">
    <source>
        <dbReference type="ARBA" id="ARBA00001946"/>
    </source>
</evidence>
<comment type="caution">
    <text evidence="9">The sequence shown here is derived from an EMBL/GenBank/DDBJ whole genome shotgun (WGS) entry which is preliminary data.</text>
</comment>
<comment type="catalytic activity">
    <reaction evidence="1">
        <text>GDP-alpha-D-mannose + H2O = alpha-D-mannose 1-phosphate + GMP + 2 H(+)</text>
        <dbReference type="Rhea" id="RHEA:27978"/>
        <dbReference type="ChEBI" id="CHEBI:15377"/>
        <dbReference type="ChEBI" id="CHEBI:15378"/>
        <dbReference type="ChEBI" id="CHEBI:57527"/>
        <dbReference type="ChEBI" id="CHEBI:58115"/>
        <dbReference type="ChEBI" id="CHEBI:58409"/>
    </reaction>
</comment>
<reference evidence="9 10" key="1">
    <citation type="journal article" date="2018" name="Arch. Microbiol.">
        <title>Hymenobacter segetis sp. nov., isolated from soil.</title>
        <authorList>
            <person name="Ten L.N."/>
            <person name="Lim S.J."/>
            <person name="Kim B.O."/>
            <person name="Kang I.K."/>
            <person name="Jung H.Y."/>
        </authorList>
    </citation>
    <scope>NUCLEOTIDE SEQUENCE [LARGE SCALE GENOMIC DNA]</scope>
    <source>
        <strain evidence="9 10">S7-3-11</strain>
    </source>
</reference>
<dbReference type="RefSeq" id="WP_342297404.1">
    <property type="nucleotide sequence ID" value="NZ_JBCEVZ010000016.1"/>
</dbReference>
<evidence type="ECO:0000256" key="7">
    <source>
        <dbReference type="ARBA" id="ARBA00032272"/>
    </source>
</evidence>
<evidence type="ECO:0000313" key="10">
    <source>
        <dbReference type="Proteomes" id="UP001479606"/>
    </source>
</evidence>
<keyword evidence="10" id="KW-1185">Reference proteome</keyword>
<evidence type="ECO:0000256" key="5">
    <source>
        <dbReference type="ARBA" id="ARBA00022801"/>
    </source>
</evidence>
<evidence type="ECO:0000256" key="4">
    <source>
        <dbReference type="ARBA" id="ARBA00016377"/>
    </source>
</evidence>
<dbReference type="Gene3D" id="3.90.79.10">
    <property type="entry name" value="Nucleoside Triphosphate Pyrophosphohydrolase"/>
    <property type="match status" value="1"/>
</dbReference>
<protein>
    <recommendedName>
        <fullName evidence="4">GDP-mannose pyrophosphatase</fullName>
    </recommendedName>
    <alternativeName>
        <fullName evidence="6">GDP-mannose hydrolase</fullName>
    </alternativeName>
    <alternativeName>
        <fullName evidence="7">GDPMK</fullName>
    </alternativeName>
</protein>
<evidence type="ECO:0000256" key="3">
    <source>
        <dbReference type="ARBA" id="ARBA00007275"/>
    </source>
</evidence>
<dbReference type="GO" id="GO:0016787">
    <property type="term" value="F:hydrolase activity"/>
    <property type="evidence" value="ECO:0007669"/>
    <property type="project" value="UniProtKB-KW"/>
</dbReference>
<dbReference type="CDD" id="cd24161">
    <property type="entry name" value="NUDIX_ADPRase_Ndx2"/>
    <property type="match status" value="1"/>
</dbReference>
<comment type="cofactor">
    <cofactor evidence="2">
        <name>Mg(2+)</name>
        <dbReference type="ChEBI" id="CHEBI:18420"/>
    </cofactor>
</comment>
<name>A0ABU9LUV7_9BACT</name>
<dbReference type="Proteomes" id="UP001479606">
    <property type="component" value="Unassembled WGS sequence"/>
</dbReference>
<dbReference type="InterPro" id="IPR015797">
    <property type="entry name" value="NUDIX_hydrolase-like_dom_sf"/>
</dbReference>
<evidence type="ECO:0000259" key="8">
    <source>
        <dbReference type="PROSITE" id="PS51462"/>
    </source>
</evidence>
<dbReference type="SUPFAM" id="SSF55811">
    <property type="entry name" value="Nudix"/>
    <property type="match status" value="1"/>
</dbReference>
<evidence type="ECO:0000313" key="9">
    <source>
        <dbReference type="EMBL" id="MEL5994303.1"/>
    </source>
</evidence>
<proteinExistence type="inferred from homology"/>
<sequence length="192" mass="21502">MQSAARPDVDETHNPWHTLSSEIKYHNPWISVREDQVQNPGGGRGIYGVVTMKNKALGIVPVDAEGNTWLVGQYRYPLNEYSWEIPMGGGLVELDILESAQRELKEETGLTAARWTRIARLHTSNSVTDEEGFVYLAEDLTQGELEPEETEDLRLWKLPLAEAVRMVMDDRITDGISVAGLLKAEKVLAART</sequence>
<feature type="domain" description="Nudix hydrolase" evidence="8">
    <location>
        <begin position="52"/>
        <end position="182"/>
    </location>
</feature>
<keyword evidence="5 9" id="KW-0378">Hydrolase</keyword>
<dbReference type="PANTHER" id="PTHR11839">
    <property type="entry name" value="UDP/ADP-SUGAR PYROPHOSPHATASE"/>
    <property type="match status" value="1"/>
</dbReference>
<dbReference type="EMBL" id="JBCEVZ010000016">
    <property type="protein sequence ID" value="MEL5994303.1"/>
    <property type="molecule type" value="Genomic_DNA"/>
</dbReference>
<evidence type="ECO:0000256" key="6">
    <source>
        <dbReference type="ARBA" id="ARBA00032162"/>
    </source>
</evidence>
<dbReference type="Pfam" id="PF00293">
    <property type="entry name" value="NUDIX"/>
    <property type="match status" value="1"/>
</dbReference>
<organism evidence="9 10">
    <name type="scientific">Hymenobacter segetis</name>
    <dbReference type="NCBI Taxonomy" id="2025509"/>
    <lineage>
        <taxon>Bacteria</taxon>
        <taxon>Pseudomonadati</taxon>
        <taxon>Bacteroidota</taxon>
        <taxon>Cytophagia</taxon>
        <taxon>Cytophagales</taxon>
        <taxon>Hymenobacteraceae</taxon>
        <taxon>Hymenobacter</taxon>
    </lineage>
</organism>
<evidence type="ECO:0000256" key="1">
    <source>
        <dbReference type="ARBA" id="ARBA00000847"/>
    </source>
</evidence>
<gene>
    <name evidence="9" type="ORF">AAFH49_08790</name>
</gene>
<accession>A0ABU9LUV7</accession>
<dbReference type="PROSITE" id="PS51462">
    <property type="entry name" value="NUDIX"/>
    <property type="match status" value="1"/>
</dbReference>